<sequence length="122" mass="13800">VEGRLLSGPSAPLLVVTCEVKEQVGMIREVFNELTVEVSKAQERLNLYFVCWCRLFLNTGYLNGVHRDTVLRDNDTEVLDGGFLKLTLLRFEVQLVLPHQLQDPSFDHLVFLQGVGEDGDII</sequence>
<dbReference type="HOGENOM" id="CLU_2032099_0_0_1"/>
<dbReference type="AlphaFoldDB" id="A0A0C2YH67"/>
<reference evidence="1 2" key="1">
    <citation type="submission" date="2014-04" db="EMBL/GenBank/DDBJ databases">
        <authorList>
            <consortium name="DOE Joint Genome Institute"/>
            <person name="Kuo A."/>
            <person name="Gay G."/>
            <person name="Dore J."/>
            <person name="Kohler A."/>
            <person name="Nagy L.G."/>
            <person name="Floudas D."/>
            <person name="Copeland A."/>
            <person name="Barry K.W."/>
            <person name="Cichocki N."/>
            <person name="Veneault-Fourrey C."/>
            <person name="LaButti K."/>
            <person name="Lindquist E.A."/>
            <person name="Lipzen A."/>
            <person name="Lundell T."/>
            <person name="Morin E."/>
            <person name="Murat C."/>
            <person name="Sun H."/>
            <person name="Tunlid A."/>
            <person name="Henrissat B."/>
            <person name="Grigoriev I.V."/>
            <person name="Hibbett D.S."/>
            <person name="Martin F."/>
            <person name="Nordberg H.P."/>
            <person name="Cantor M.N."/>
            <person name="Hua S.X."/>
        </authorList>
    </citation>
    <scope>NUCLEOTIDE SEQUENCE [LARGE SCALE GENOMIC DNA]</scope>
    <source>
        <strain evidence="2">h7</strain>
    </source>
</reference>
<dbReference type="EMBL" id="KN831782">
    <property type="protein sequence ID" value="KIM40442.1"/>
    <property type="molecule type" value="Genomic_DNA"/>
</dbReference>
<gene>
    <name evidence="1" type="ORF">M413DRAFT_73057</name>
</gene>
<proteinExistence type="predicted"/>
<name>A0A0C2YH67_HEBCY</name>
<protein>
    <submittedName>
        <fullName evidence="1">Uncharacterized protein</fullName>
    </submittedName>
</protein>
<evidence type="ECO:0000313" key="2">
    <source>
        <dbReference type="Proteomes" id="UP000053424"/>
    </source>
</evidence>
<evidence type="ECO:0000313" key="1">
    <source>
        <dbReference type="EMBL" id="KIM40442.1"/>
    </source>
</evidence>
<feature type="non-terminal residue" evidence="1">
    <location>
        <position position="1"/>
    </location>
</feature>
<keyword evidence="2" id="KW-1185">Reference proteome</keyword>
<organism evidence="1 2">
    <name type="scientific">Hebeloma cylindrosporum</name>
    <dbReference type="NCBI Taxonomy" id="76867"/>
    <lineage>
        <taxon>Eukaryota</taxon>
        <taxon>Fungi</taxon>
        <taxon>Dikarya</taxon>
        <taxon>Basidiomycota</taxon>
        <taxon>Agaricomycotina</taxon>
        <taxon>Agaricomycetes</taxon>
        <taxon>Agaricomycetidae</taxon>
        <taxon>Agaricales</taxon>
        <taxon>Agaricineae</taxon>
        <taxon>Hymenogastraceae</taxon>
        <taxon>Hebeloma</taxon>
    </lineage>
</organism>
<accession>A0A0C2YH67</accession>
<dbReference type="Proteomes" id="UP000053424">
    <property type="component" value="Unassembled WGS sequence"/>
</dbReference>
<reference evidence="2" key="2">
    <citation type="submission" date="2015-01" db="EMBL/GenBank/DDBJ databases">
        <title>Evolutionary Origins and Diversification of the Mycorrhizal Mutualists.</title>
        <authorList>
            <consortium name="DOE Joint Genome Institute"/>
            <consortium name="Mycorrhizal Genomics Consortium"/>
            <person name="Kohler A."/>
            <person name="Kuo A."/>
            <person name="Nagy L.G."/>
            <person name="Floudas D."/>
            <person name="Copeland A."/>
            <person name="Barry K.W."/>
            <person name="Cichocki N."/>
            <person name="Veneault-Fourrey C."/>
            <person name="LaButti K."/>
            <person name="Lindquist E.A."/>
            <person name="Lipzen A."/>
            <person name="Lundell T."/>
            <person name="Morin E."/>
            <person name="Murat C."/>
            <person name="Riley R."/>
            <person name="Ohm R."/>
            <person name="Sun H."/>
            <person name="Tunlid A."/>
            <person name="Henrissat B."/>
            <person name="Grigoriev I.V."/>
            <person name="Hibbett D.S."/>
            <person name="Martin F."/>
        </authorList>
    </citation>
    <scope>NUCLEOTIDE SEQUENCE [LARGE SCALE GENOMIC DNA]</scope>
    <source>
        <strain evidence="2">h7</strain>
    </source>
</reference>
<dbReference type="OrthoDB" id="3046524at2759"/>